<dbReference type="AlphaFoldDB" id="A0AAV2HB34"/>
<dbReference type="PANTHER" id="PTHR44464">
    <property type="entry name" value="WD REPEAT-CONTAINING PROTEIN 17"/>
    <property type="match status" value="1"/>
</dbReference>
<sequence>MIKMSKFGGGIGAPSKEERLNEAARIHVKLGNTQRYCELMVELGKWERALAIAPSVSMKYWHKLNQRYCAALLAGDNDDALPFNVAAGNIKELVSFFTSRGQLSDAAVIAESACEGSIKVPVTDIRERSSPGIPEEAGSLNR</sequence>
<organism evidence="1 2">
    <name type="scientific">Lymnaea stagnalis</name>
    <name type="common">Great pond snail</name>
    <name type="synonym">Helix stagnalis</name>
    <dbReference type="NCBI Taxonomy" id="6523"/>
    <lineage>
        <taxon>Eukaryota</taxon>
        <taxon>Metazoa</taxon>
        <taxon>Spiralia</taxon>
        <taxon>Lophotrochozoa</taxon>
        <taxon>Mollusca</taxon>
        <taxon>Gastropoda</taxon>
        <taxon>Heterobranchia</taxon>
        <taxon>Euthyneura</taxon>
        <taxon>Panpulmonata</taxon>
        <taxon>Hygrophila</taxon>
        <taxon>Lymnaeoidea</taxon>
        <taxon>Lymnaeidae</taxon>
        <taxon>Lymnaea</taxon>
    </lineage>
</organism>
<dbReference type="PANTHER" id="PTHR44464:SF1">
    <property type="entry name" value="WD REPEAT-CONTAINING PROTEIN 17"/>
    <property type="match status" value="1"/>
</dbReference>
<gene>
    <name evidence="1" type="ORF">GSLYS_00005035001</name>
</gene>
<evidence type="ECO:0000313" key="1">
    <source>
        <dbReference type="EMBL" id="CAL1530910.1"/>
    </source>
</evidence>
<reference evidence="1 2" key="1">
    <citation type="submission" date="2024-04" db="EMBL/GenBank/DDBJ databases">
        <authorList>
            <consortium name="Genoscope - CEA"/>
            <person name="William W."/>
        </authorList>
    </citation>
    <scope>NUCLEOTIDE SEQUENCE [LARGE SCALE GENOMIC DNA]</scope>
</reference>
<evidence type="ECO:0000313" key="2">
    <source>
        <dbReference type="Proteomes" id="UP001497497"/>
    </source>
</evidence>
<dbReference type="EMBL" id="CAXITT010000077">
    <property type="protein sequence ID" value="CAL1530910.1"/>
    <property type="molecule type" value="Genomic_DNA"/>
</dbReference>
<comment type="caution">
    <text evidence="1">The sequence shown here is derived from an EMBL/GenBank/DDBJ whole genome shotgun (WGS) entry which is preliminary data.</text>
</comment>
<proteinExistence type="predicted"/>
<dbReference type="Proteomes" id="UP001497497">
    <property type="component" value="Unassembled WGS sequence"/>
</dbReference>
<accession>A0AAV2HB34</accession>
<protein>
    <submittedName>
        <fullName evidence="1">Uncharacterized protein</fullName>
    </submittedName>
</protein>
<keyword evidence="2" id="KW-1185">Reference proteome</keyword>
<name>A0AAV2HB34_LYMST</name>